<gene>
    <name evidence="1" type="ORF">THAOC_19829</name>
</gene>
<accession>K0SG20</accession>
<keyword evidence="2" id="KW-1185">Reference proteome</keyword>
<proteinExistence type="predicted"/>
<protein>
    <submittedName>
        <fullName evidence="1">Uncharacterized protein</fullName>
    </submittedName>
</protein>
<evidence type="ECO:0000313" key="2">
    <source>
        <dbReference type="Proteomes" id="UP000266841"/>
    </source>
</evidence>
<comment type="caution">
    <text evidence="1">The sequence shown here is derived from an EMBL/GenBank/DDBJ whole genome shotgun (WGS) entry which is preliminary data.</text>
</comment>
<sequence>DWLGGECQPSAITPAEVESVKVSTDTTTRMMDAIVAEDLALGLVEGTLEGLSEGSVDGDCVGDWVVGDEVVGAWVVGDCVGDCVVGDEVVGVDGLWQPSLVPASTSSSTKVQAL</sequence>
<reference evidence="1 2" key="1">
    <citation type="journal article" date="2012" name="Genome Biol.">
        <title>Genome and low-iron response of an oceanic diatom adapted to chronic iron limitation.</title>
        <authorList>
            <person name="Lommer M."/>
            <person name="Specht M."/>
            <person name="Roy A.S."/>
            <person name="Kraemer L."/>
            <person name="Andreson R."/>
            <person name="Gutowska M.A."/>
            <person name="Wolf J."/>
            <person name="Bergner S.V."/>
            <person name="Schilhabel M.B."/>
            <person name="Klostermeier U.C."/>
            <person name="Beiko R.G."/>
            <person name="Rosenstiel P."/>
            <person name="Hippler M."/>
            <person name="Laroche J."/>
        </authorList>
    </citation>
    <scope>NUCLEOTIDE SEQUENCE [LARGE SCALE GENOMIC DNA]</scope>
    <source>
        <strain evidence="1 2">CCMP1005</strain>
    </source>
</reference>
<dbReference type="AlphaFoldDB" id="K0SG20"/>
<organism evidence="1 2">
    <name type="scientific">Thalassiosira oceanica</name>
    <name type="common">Marine diatom</name>
    <dbReference type="NCBI Taxonomy" id="159749"/>
    <lineage>
        <taxon>Eukaryota</taxon>
        <taxon>Sar</taxon>
        <taxon>Stramenopiles</taxon>
        <taxon>Ochrophyta</taxon>
        <taxon>Bacillariophyta</taxon>
        <taxon>Coscinodiscophyceae</taxon>
        <taxon>Thalassiosirophycidae</taxon>
        <taxon>Thalassiosirales</taxon>
        <taxon>Thalassiosiraceae</taxon>
        <taxon>Thalassiosira</taxon>
    </lineage>
</organism>
<evidence type="ECO:0000313" key="1">
    <source>
        <dbReference type="EMBL" id="EJK59896.1"/>
    </source>
</evidence>
<name>K0SG20_THAOC</name>
<feature type="non-terminal residue" evidence="1">
    <location>
        <position position="1"/>
    </location>
</feature>
<dbReference type="Proteomes" id="UP000266841">
    <property type="component" value="Unassembled WGS sequence"/>
</dbReference>
<dbReference type="EMBL" id="AGNL01022042">
    <property type="protein sequence ID" value="EJK59896.1"/>
    <property type="molecule type" value="Genomic_DNA"/>
</dbReference>